<protein>
    <recommendedName>
        <fullName evidence="8">Actin cross-linking toxin VgrG1</fullName>
    </recommendedName>
</protein>
<dbReference type="Gene3D" id="3.55.50.10">
    <property type="entry name" value="Baseplate protein-like domains"/>
    <property type="match status" value="1"/>
</dbReference>
<comment type="similarity">
    <text evidence="1">Belongs to the VgrG protein family.</text>
</comment>
<organism evidence="6 7">
    <name type="scientific">Achromobacter kerstersii</name>
    <dbReference type="NCBI Taxonomy" id="1353890"/>
    <lineage>
        <taxon>Bacteria</taxon>
        <taxon>Pseudomonadati</taxon>
        <taxon>Pseudomonadota</taxon>
        <taxon>Betaproteobacteria</taxon>
        <taxon>Burkholderiales</taxon>
        <taxon>Alcaligenaceae</taxon>
        <taxon>Achromobacter</taxon>
    </lineage>
</organism>
<sequence>MDIVGGPPVYPQAKRYRFTFTPVNGAAFDVIEFTLDEALSETYRLSVDLSSFDSAVDFGLLLDQAALFTIWRGDVALRHVHGIVTELEQAGTGFRRTRYRAVLEPSLSRAALCSDWRIYQQLSVPEIMADVVKRQRITDYEQVTTNEHLPREYCVQAGDTDLEFLNRLAAEEGYFYRYEHTEKSHRLIHGDRIYIHGEIAGGPVVYNPMPGGDQPEPALHRFTYAERVRTAVQTQRDYTYRHPRYSQEHSPVATDLAHQDRRYERYDYPGRYKRDEAGKPFTESRLLGRRRDARIAIVEGDDARLIPGVAFDLTGHPREDWNQGWRPVRMRHHGVQHASQEEDGFGAEQGTQYGYTAELVPDKVDWKPAPCPKPRIDGPQMATVVGPPNEEIFCDEWGRVKVQFPWDRLGDNDEHSSCWIRASQNWAGALWGHMAIPRIGQEVVVQFLNGDPDQPLITSRAYRATNLPPYELPRHNILHTIKSKEHKGNRANELRLDDTSAQISAALMSEHGASELHLGYLTHPRPAGGEPRGEGFELRTDDYGALRAAKGLLLTTEAQLRAKGGQLDRSEIVGVLNAALELARELGAYAGRHEGVAHDALAQQSLTEAVRNLGHGANDQSDGAGQGDAAALALSAPGGIAAATPASLTLSAGEHLDSIAQHNQQISAGEKVVVNAGGDISLFSQGGSMRHIAHQGEMILQAQHNAIRIQADQSAELTSSKQHVLIAADKHITLLCGGAYIKMADGNVELGMPGTFSVKAAQHNFSGPTGRSAELPAFTSPDVASGDYTGRFHMRKTDERAFERYRYRIMAGATLLQEGMTDHNGETEIIDTPRARSVHTYKTIMREDQRLSEDPEHLVGELDGSREHFPEHGPREEAFLDLHSEGDT</sequence>
<dbReference type="InterPro" id="IPR017847">
    <property type="entry name" value="T6SS_RhsGE_Vgr_subset"/>
</dbReference>
<dbReference type="SUPFAM" id="SSF69279">
    <property type="entry name" value="Phage tail proteins"/>
    <property type="match status" value="2"/>
</dbReference>
<dbReference type="InterPro" id="IPR018769">
    <property type="entry name" value="VgrG2_DUF2345"/>
</dbReference>
<dbReference type="RefSeq" id="WP_175168616.1">
    <property type="nucleotide sequence ID" value="NZ_CADIJQ010000001.1"/>
</dbReference>
<dbReference type="NCBIfam" id="TIGR03361">
    <property type="entry name" value="VI_Rhs_Vgr"/>
    <property type="match status" value="1"/>
</dbReference>
<name>A0A6S6Z284_9BURK</name>
<dbReference type="EMBL" id="CADIJQ010000001">
    <property type="protein sequence ID" value="CAB3658619.1"/>
    <property type="molecule type" value="Genomic_DNA"/>
</dbReference>
<evidence type="ECO:0000259" key="3">
    <source>
        <dbReference type="Pfam" id="PF04717"/>
    </source>
</evidence>
<evidence type="ECO:0000313" key="7">
    <source>
        <dbReference type="Proteomes" id="UP000494269"/>
    </source>
</evidence>
<evidence type="ECO:0000256" key="1">
    <source>
        <dbReference type="ARBA" id="ARBA00005558"/>
    </source>
</evidence>
<evidence type="ECO:0008006" key="8">
    <source>
        <dbReference type="Google" id="ProtNLM"/>
    </source>
</evidence>
<dbReference type="InterPro" id="IPR006533">
    <property type="entry name" value="T6SS_Vgr_RhsGE"/>
</dbReference>
<dbReference type="AlphaFoldDB" id="A0A6S6Z284"/>
<dbReference type="Gene3D" id="2.40.50.230">
    <property type="entry name" value="Gp5 N-terminal domain"/>
    <property type="match status" value="1"/>
</dbReference>
<dbReference type="NCBIfam" id="TIGR01646">
    <property type="entry name" value="vgr_GE"/>
    <property type="match status" value="1"/>
</dbReference>
<dbReference type="Pfam" id="PF04717">
    <property type="entry name" value="Phage_base_V"/>
    <property type="match status" value="1"/>
</dbReference>
<feature type="domain" description="Gp5/Type VI secretion system Vgr protein OB-fold" evidence="3">
    <location>
        <begin position="396"/>
        <end position="459"/>
    </location>
</feature>
<feature type="region of interest" description="Disordered" evidence="2">
    <location>
        <begin position="848"/>
        <end position="888"/>
    </location>
</feature>
<reference evidence="6 7" key="1">
    <citation type="submission" date="2020-04" db="EMBL/GenBank/DDBJ databases">
        <authorList>
            <person name="De Canck E."/>
        </authorList>
    </citation>
    <scope>NUCLEOTIDE SEQUENCE [LARGE SCALE GENOMIC DNA]</scope>
    <source>
        <strain evidence="6 7">LMG 3441</strain>
    </source>
</reference>
<dbReference type="SUPFAM" id="SSF69255">
    <property type="entry name" value="gp5 N-terminal domain-like"/>
    <property type="match status" value="1"/>
</dbReference>
<evidence type="ECO:0000259" key="5">
    <source>
        <dbReference type="Pfam" id="PF13296"/>
    </source>
</evidence>
<dbReference type="Pfam" id="PF05954">
    <property type="entry name" value="Phage_GPD"/>
    <property type="match status" value="1"/>
</dbReference>
<dbReference type="Pfam" id="PF10106">
    <property type="entry name" value="DUF2345"/>
    <property type="match status" value="1"/>
</dbReference>
<dbReference type="Pfam" id="PF13296">
    <property type="entry name" value="T6SS_Vgr"/>
    <property type="match status" value="1"/>
</dbReference>
<gene>
    <name evidence="6" type="ORF">LMG3441_00436</name>
</gene>
<dbReference type="Gene3D" id="4.10.220.110">
    <property type="match status" value="1"/>
</dbReference>
<dbReference type="Gene3D" id="2.30.110.50">
    <property type="match status" value="1"/>
</dbReference>
<evidence type="ECO:0000313" key="6">
    <source>
        <dbReference type="EMBL" id="CAB3658619.1"/>
    </source>
</evidence>
<keyword evidence="7" id="KW-1185">Reference proteome</keyword>
<dbReference type="InterPro" id="IPR006531">
    <property type="entry name" value="Gp5/Vgr_OB"/>
</dbReference>
<proteinExistence type="inferred from homology"/>
<evidence type="ECO:0000256" key="2">
    <source>
        <dbReference type="SAM" id="MobiDB-lite"/>
    </source>
</evidence>
<feature type="domain" description="DUF2345" evidence="4">
    <location>
        <begin position="623"/>
        <end position="768"/>
    </location>
</feature>
<dbReference type="Proteomes" id="UP000494269">
    <property type="component" value="Unassembled WGS sequence"/>
</dbReference>
<dbReference type="InterPro" id="IPR028244">
    <property type="entry name" value="T6SS_Rhs_Vgr_dom"/>
</dbReference>
<dbReference type="InterPro" id="IPR037026">
    <property type="entry name" value="Vgr_OB-fold_dom_sf"/>
</dbReference>
<evidence type="ECO:0000259" key="4">
    <source>
        <dbReference type="Pfam" id="PF10106"/>
    </source>
</evidence>
<feature type="domain" description="Putative type VI secretion system Rhs element associated Vgr" evidence="5">
    <location>
        <begin position="484"/>
        <end position="590"/>
    </location>
</feature>
<dbReference type="SUPFAM" id="SSF69349">
    <property type="entry name" value="Phage fibre proteins"/>
    <property type="match status" value="1"/>
</dbReference>
<accession>A0A6S6Z284</accession>